<gene>
    <name evidence="1" type="ORF">ACCO45_004007</name>
</gene>
<dbReference type="EMBL" id="JBGNUJ010000003">
    <property type="protein sequence ID" value="KAL3962484.1"/>
    <property type="molecule type" value="Genomic_DNA"/>
</dbReference>
<evidence type="ECO:0000313" key="2">
    <source>
        <dbReference type="Proteomes" id="UP001638806"/>
    </source>
</evidence>
<keyword evidence="2" id="KW-1185">Reference proteome</keyword>
<comment type="caution">
    <text evidence="1">The sequence shown here is derived from an EMBL/GenBank/DDBJ whole genome shotgun (WGS) entry which is preliminary data.</text>
</comment>
<reference evidence="1" key="1">
    <citation type="submission" date="2024-12" db="EMBL/GenBank/DDBJ databases">
        <title>Comparative genomics and development of molecular markers within Purpureocillium lilacinum and among Purpureocillium species.</title>
        <authorList>
            <person name="Yeh Z.-Y."/>
            <person name="Ni N.-T."/>
            <person name="Lo P.-H."/>
            <person name="Mushyakhwo K."/>
            <person name="Lin C.-F."/>
            <person name="Nai Y.-S."/>
        </authorList>
    </citation>
    <scope>NUCLEOTIDE SEQUENCE</scope>
    <source>
        <strain evidence="1">NCHU-NPUST-175</strain>
    </source>
</reference>
<proteinExistence type="predicted"/>
<protein>
    <submittedName>
        <fullName evidence="1">Uncharacterized protein</fullName>
    </submittedName>
</protein>
<dbReference type="Proteomes" id="UP001638806">
    <property type="component" value="Unassembled WGS sequence"/>
</dbReference>
<organism evidence="1 2">
    <name type="scientific">Purpureocillium lilacinum</name>
    <name type="common">Paecilomyces lilacinus</name>
    <dbReference type="NCBI Taxonomy" id="33203"/>
    <lineage>
        <taxon>Eukaryota</taxon>
        <taxon>Fungi</taxon>
        <taxon>Dikarya</taxon>
        <taxon>Ascomycota</taxon>
        <taxon>Pezizomycotina</taxon>
        <taxon>Sordariomycetes</taxon>
        <taxon>Hypocreomycetidae</taxon>
        <taxon>Hypocreales</taxon>
        <taxon>Ophiocordycipitaceae</taxon>
        <taxon>Purpureocillium</taxon>
    </lineage>
</organism>
<name>A0ACC4E2X3_PURLI</name>
<sequence length="325" mass="35295">MLHRMEAAEPHDDCDEGRRVQSANESKPVSPSKTIALLAWTVVNTLATIGIVFMNKAIFSNERLKLAQTSFATFHFLVTWLTLYTISRPRFALFNPKKVPLLEIVPLSIAMSLNVILPNLSLAYSSTTFYQMVRILLTPCVAAMNYILYGATVSWKAMMALVPTCAGVGMLSYYDSRPQASAAIKATDLCGVVFGFSGVFASSLYTVWVAGYHRRLQTSSMQLLINQAPISALLLLYVIPFVDTLPARNTVPWNGWAMVLMSGLFASLINISQFFIIVQGGPVLSTVVGHLKTCSIVGLGWMASGRSKSGGPTTSIVVAIVGIIS</sequence>
<evidence type="ECO:0000313" key="1">
    <source>
        <dbReference type="EMBL" id="KAL3962484.1"/>
    </source>
</evidence>
<accession>A0ACC4E2X3</accession>